<dbReference type="InterPro" id="IPR012318">
    <property type="entry name" value="HTH_CRP"/>
</dbReference>
<dbReference type="CDD" id="cd00038">
    <property type="entry name" value="CAP_ED"/>
    <property type="match status" value="1"/>
</dbReference>
<dbReference type="InterPro" id="IPR036390">
    <property type="entry name" value="WH_DNA-bd_sf"/>
</dbReference>
<protein>
    <recommendedName>
        <fullName evidence="4">Cyclic nucleotide-binding domain-containing protein</fullName>
    </recommendedName>
</protein>
<evidence type="ECO:0000313" key="5">
    <source>
        <dbReference type="EMBL" id="QAT18041.1"/>
    </source>
</evidence>
<keyword evidence="3" id="KW-0804">Transcription</keyword>
<dbReference type="RefSeq" id="WP_128700175.1">
    <property type="nucleotide sequence ID" value="NZ_CP019384.1"/>
</dbReference>
<proteinExistence type="predicted"/>
<dbReference type="Pfam" id="PF00027">
    <property type="entry name" value="cNMP_binding"/>
    <property type="match status" value="1"/>
</dbReference>
<dbReference type="Gene3D" id="2.60.120.10">
    <property type="entry name" value="Jelly Rolls"/>
    <property type="match status" value="1"/>
</dbReference>
<dbReference type="SUPFAM" id="SSF51206">
    <property type="entry name" value="cAMP-binding domain-like"/>
    <property type="match status" value="1"/>
</dbReference>
<dbReference type="InterPro" id="IPR050397">
    <property type="entry name" value="Env_Response_Regulators"/>
</dbReference>
<feature type="domain" description="Cyclic nucleotide-binding" evidence="4">
    <location>
        <begin position="14"/>
        <end position="135"/>
    </location>
</feature>
<dbReference type="SUPFAM" id="SSF46785">
    <property type="entry name" value="Winged helix' DNA-binding domain"/>
    <property type="match status" value="1"/>
</dbReference>
<evidence type="ECO:0000256" key="1">
    <source>
        <dbReference type="ARBA" id="ARBA00023015"/>
    </source>
</evidence>
<dbReference type="PANTHER" id="PTHR24567:SF74">
    <property type="entry name" value="HTH-TYPE TRANSCRIPTIONAL REGULATOR ARCR"/>
    <property type="match status" value="1"/>
</dbReference>
<organism evidence="5 6">
    <name type="scientific">Velamenicoccus archaeovorus</name>
    <dbReference type="NCBI Taxonomy" id="1930593"/>
    <lineage>
        <taxon>Bacteria</taxon>
        <taxon>Pseudomonadati</taxon>
        <taxon>Candidatus Omnitrophota</taxon>
        <taxon>Candidatus Velamenicoccus</taxon>
    </lineage>
</organism>
<dbReference type="SMART" id="SM00419">
    <property type="entry name" value="HTH_CRP"/>
    <property type="match status" value="1"/>
</dbReference>
<dbReference type="InterPro" id="IPR014710">
    <property type="entry name" value="RmlC-like_jellyroll"/>
</dbReference>
<evidence type="ECO:0000256" key="2">
    <source>
        <dbReference type="ARBA" id="ARBA00023125"/>
    </source>
</evidence>
<dbReference type="Gene3D" id="1.10.10.10">
    <property type="entry name" value="Winged helix-like DNA-binding domain superfamily/Winged helix DNA-binding domain"/>
    <property type="match status" value="1"/>
</dbReference>
<dbReference type="InterPro" id="IPR036388">
    <property type="entry name" value="WH-like_DNA-bd_sf"/>
</dbReference>
<dbReference type="Proteomes" id="UP000287243">
    <property type="component" value="Chromosome"/>
</dbReference>
<evidence type="ECO:0000313" key="6">
    <source>
        <dbReference type="Proteomes" id="UP000287243"/>
    </source>
</evidence>
<keyword evidence="2" id="KW-0238">DNA-binding</keyword>
<dbReference type="GO" id="GO:0003677">
    <property type="term" value="F:DNA binding"/>
    <property type="evidence" value="ECO:0007669"/>
    <property type="project" value="UniProtKB-KW"/>
</dbReference>
<dbReference type="GO" id="GO:0003700">
    <property type="term" value="F:DNA-binding transcription factor activity"/>
    <property type="evidence" value="ECO:0007669"/>
    <property type="project" value="TreeGrafter"/>
</dbReference>
<reference evidence="5 6" key="1">
    <citation type="submission" date="2017-01" db="EMBL/GenBank/DDBJ databases">
        <title>First insights into the biology of 'candidatus Vampirococcus archaeovorus'.</title>
        <authorList>
            <person name="Kizina J."/>
            <person name="Jordan S."/>
            <person name="Stueber K."/>
            <person name="Reinhardt R."/>
            <person name="Harder J."/>
        </authorList>
    </citation>
    <scope>NUCLEOTIDE SEQUENCE [LARGE SCALE GENOMIC DNA]</scope>
    <source>
        <strain evidence="5 6">LiM</strain>
    </source>
</reference>
<evidence type="ECO:0000259" key="4">
    <source>
        <dbReference type="PROSITE" id="PS50042"/>
    </source>
</evidence>
<dbReference type="SMART" id="SM00100">
    <property type="entry name" value="cNMP"/>
    <property type="match status" value="1"/>
</dbReference>
<dbReference type="GO" id="GO:0005829">
    <property type="term" value="C:cytosol"/>
    <property type="evidence" value="ECO:0007669"/>
    <property type="project" value="TreeGrafter"/>
</dbReference>
<sequence length="228" mass="26021">MAVSHSLSLHRCFLFCRIDPRYLGAIRNFSIRRKFAAGETVFREGEPAAGFFVVLNGRVKVYKLSVSGEERILHVISEGGSVAEAVLVGGIERYPAFAETLTDSELLYVPKRQFLDLMRRHFDLSLSVLASLSEKLRFFNSLIEELSLKSASSRMAKYFLDTAVQRNSDQFELDIRKNELAARLGIVPETFSRIARKMSLRRILQLRKKHVRLLDRSKLERLSSGEPL</sequence>
<dbReference type="EMBL" id="CP019384">
    <property type="protein sequence ID" value="QAT18041.1"/>
    <property type="molecule type" value="Genomic_DNA"/>
</dbReference>
<dbReference type="PANTHER" id="PTHR24567">
    <property type="entry name" value="CRP FAMILY TRANSCRIPTIONAL REGULATORY PROTEIN"/>
    <property type="match status" value="1"/>
</dbReference>
<evidence type="ECO:0000256" key="3">
    <source>
        <dbReference type="ARBA" id="ARBA00023163"/>
    </source>
</evidence>
<accession>A0A410P7P1</accession>
<dbReference type="InterPro" id="IPR018490">
    <property type="entry name" value="cNMP-bd_dom_sf"/>
</dbReference>
<name>A0A410P7P1_VELA1</name>
<dbReference type="OrthoDB" id="9774616at2"/>
<keyword evidence="1" id="KW-0805">Transcription regulation</keyword>
<dbReference type="PROSITE" id="PS50042">
    <property type="entry name" value="CNMP_BINDING_3"/>
    <property type="match status" value="1"/>
</dbReference>
<dbReference type="AlphaFoldDB" id="A0A410P7P1"/>
<keyword evidence="6" id="KW-1185">Reference proteome</keyword>
<dbReference type="KEGG" id="vai:BU251_06250"/>
<gene>
    <name evidence="5" type="ORF">BU251_06250</name>
</gene>
<dbReference type="Pfam" id="PF13545">
    <property type="entry name" value="HTH_Crp_2"/>
    <property type="match status" value="1"/>
</dbReference>
<dbReference type="InterPro" id="IPR000595">
    <property type="entry name" value="cNMP-bd_dom"/>
</dbReference>